<keyword evidence="3" id="KW-1185">Reference proteome</keyword>
<dbReference type="EMBL" id="JACHLZ010000001">
    <property type="protein sequence ID" value="MBB5832748.1"/>
    <property type="molecule type" value="Genomic_DNA"/>
</dbReference>
<evidence type="ECO:0000313" key="2">
    <source>
        <dbReference type="EMBL" id="MBB5832748.1"/>
    </source>
</evidence>
<feature type="domain" description="Glycosyltransferase 2-like" evidence="1">
    <location>
        <begin position="10"/>
        <end position="157"/>
    </location>
</feature>
<keyword evidence="2" id="KW-0808">Transferase</keyword>
<gene>
    <name evidence="2" type="ORF">HNR70_002561</name>
</gene>
<proteinExistence type="predicted"/>
<dbReference type="PANTHER" id="PTHR43685">
    <property type="entry name" value="GLYCOSYLTRANSFERASE"/>
    <property type="match status" value="1"/>
</dbReference>
<dbReference type="Gene3D" id="3.90.550.10">
    <property type="entry name" value="Spore Coat Polysaccharide Biosynthesis Protein SpsA, Chain A"/>
    <property type="match status" value="1"/>
</dbReference>
<comment type="caution">
    <text evidence="2">The sequence shown here is derived from an EMBL/GenBank/DDBJ whole genome shotgun (WGS) entry which is preliminary data.</text>
</comment>
<protein>
    <submittedName>
        <fullName evidence="2">Glycosyltransferase involved in cell wall biosynthesis</fullName>
    </submittedName>
</protein>
<dbReference type="Proteomes" id="UP000588158">
    <property type="component" value="Unassembled WGS sequence"/>
</dbReference>
<dbReference type="Pfam" id="PF00535">
    <property type="entry name" value="Glycos_transf_2"/>
    <property type="match status" value="1"/>
</dbReference>
<reference evidence="2 3" key="1">
    <citation type="submission" date="2020-08" db="EMBL/GenBank/DDBJ databases">
        <title>Sequencing the genomes of 1000 actinobacteria strains.</title>
        <authorList>
            <person name="Klenk H.-P."/>
        </authorList>
    </citation>
    <scope>NUCLEOTIDE SEQUENCE [LARGE SCALE GENOMIC DNA]</scope>
    <source>
        <strain evidence="2 3">DSM 28796</strain>
    </source>
</reference>
<evidence type="ECO:0000313" key="3">
    <source>
        <dbReference type="Proteomes" id="UP000588158"/>
    </source>
</evidence>
<dbReference type="InterPro" id="IPR029044">
    <property type="entry name" value="Nucleotide-diphossugar_trans"/>
</dbReference>
<accession>A0A841AI78</accession>
<name>A0A841AI78_9MICO</name>
<dbReference type="CDD" id="cd00761">
    <property type="entry name" value="Glyco_tranf_GTA_type"/>
    <property type="match status" value="1"/>
</dbReference>
<dbReference type="SUPFAM" id="SSF53448">
    <property type="entry name" value="Nucleotide-diphospho-sugar transferases"/>
    <property type="match status" value="1"/>
</dbReference>
<dbReference type="PANTHER" id="PTHR43685:SF2">
    <property type="entry name" value="GLYCOSYLTRANSFERASE 2-LIKE DOMAIN-CONTAINING PROTEIN"/>
    <property type="match status" value="1"/>
</dbReference>
<evidence type="ECO:0000259" key="1">
    <source>
        <dbReference type="Pfam" id="PF00535"/>
    </source>
</evidence>
<dbReference type="RefSeq" id="WP_184326020.1">
    <property type="nucleotide sequence ID" value="NZ_JACHLZ010000001.1"/>
</dbReference>
<dbReference type="InterPro" id="IPR050834">
    <property type="entry name" value="Glycosyltransf_2"/>
</dbReference>
<sequence length="297" mass="33641">MNDVRKPLVSLILLTYDRADFVEEALESVVAQTYPEIEIIVSDDGSTDPTMVQLLDRLEERGLLVLRNPHGGMPSSVHHGMAAARGVYAMILGDDDLIDPPYITEAVDVMESNPQAGFVYCRATLFGSVNGPWGLPDFDIGGILLNNQIFTTHLFRREDWRTTGGYDLSMVTGREDHDFVLKLLGIGRRPVRLEGTYFHYRQHERNSLNASAARTRETLVANHARIFRNNIDLYQDHAEEFWREIFGLIDEATDLRHRYAPLERLRTGHPRLVGAAKRLLGLARGVADARPGRRRPR</sequence>
<dbReference type="InterPro" id="IPR001173">
    <property type="entry name" value="Glyco_trans_2-like"/>
</dbReference>
<organism evidence="2 3">
    <name type="scientific">Brachybacterium aquaticum</name>
    <dbReference type="NCBI Taxonomy" id="1432564"/>
    <lineage>
        <taxon>Bacteria</taxon>
        <taxon>Bacillati</taxon>
        <taxon>Actinomycetota</taxon>
        <taxon>Actinomycetes</taxon>
        <taxon>Micrococcales</taxon>
        <taxon>Dermabacteraceae</taxon>
        <taxon>Brachybacterium</taxon>
    </lineage>
</organism>
<dbReference type="AlphaFoldDB" id="A0A841AI78"/>
<dbReference type="GO" id="GO:0016740">
    <property type="term" value="F:transferase activity"/>
    <property type="evidence" value="ECO:0007669"/>
    <property type="project" value="UniProtKB-KW"/>
</dbReference>